<sequence>MPWQLLKTSPAAVQVLDATMTLDGYTLTDYQLLAQSPLASSTRASVVNYVRVPLAFMKQLDAGVVGHITFLAPASSKVLCQQFEDLSGGGSLTQSLPLSTTIGVYGSHSCQLQNSLTMHLDVTRPIRAGSYVLQLGVLNPGIRAAKDYWTIELLPVVAANMTSANSTGANSSQVANDWRTATALARVQVNGFGVSAPFTGPVISPFISSTVRQVLSPASLLFTASLLLTPLIYS</sequence>
<gene>
    <name evidence="1" type="ORF">PGLA1383_LOCUS44497</name>
</gene>
<reference evidence="1" key="1">
    <citation type="submission" date="2021-02" db="EMBL/GenBank/DDBJ databases">
        <authorList>
            <person name="Dougan E. K."/>
            <person name="Rhodes N."/>
            <person name="Thang M."/>
            <person name="Chan C."/>
        </authorList>
    </citation>
    <scope>NUCLEOTIDE SEQUENCE</scope>
</reference>
<organism evidence="1 2">
    <name type="scientific">Polarella glacialis</name>
    <name type="common">Dinoflagellate</name>
    <dbReference type="NCBI Taxonomy" id="89957"/>
    <lineage>
        <taxon>Eukaryota</taxon>
        <taxon>Sar</taxon>
        <taxon>Alveolata</taxon>
        <taxon>Dinophyceae</taxon>
        <taxon>Suessiales</taxon>
        <taxon>Suessiaceae</taxon>
        <taxon>Polarella</taxon>
    </lineage>
</organism>
<accession>A0A813GVW7</accession>
<name>A0A813GVW7_POLGL</name>
<dbReference type="EMBL" id="CAJNNV010029263">
    <property type="protein sequence ID" value="CAE8627779.1"/>
    <property type="molecule type" value="Genomic_DNA"/>
</dbReference>
<keyword evidence="2" id="KW-1185">Reference proteome</keyword>
<dbReference type="Proteomes" id="UP000654075">
    <property type="component" value="Unassembled WGS sequence"/>
</dbReference>
<evidence type="ECO:0000313" key="2">
    <source>
        <dbReference type="Proteomes" id="UP000654075"/>
    </source>
</evidence>
<evidence type="ECO:0000313" key="1">
    <source>
        <dbReference type="EMBL" id="CAE8627779.1"/>
    </source>
</evidence>
<comment type="caution">
    <text evidence="1">The sequence shown here is derived from an EMBL/GenBank/DDBJ whole genome shotgun (WGS) entry which is preliminary data.</text>
</comment>
<dbReference type="OrthoDB" id="440067at2759"/>
<proteinExistence type="predicted"/>
<protein>
    <submittedName>
        <fullName evidence="1">Uncharacterized protein</fullName>
    </submittedName>
</protein>
<dbReference type="AlphaFoldDB" id="A0A813GVW7"/>